<dbReference type="AlphaFoldDB" id="A0A336M7I2"/>
<dbReference type="SMART" id="SM01244">
    <property type="entry name" value="IRS"/>
    <property type="match status" value="1"/>
</dbReference>
<evidence type="ECO:0000313" key="9">
    <source>
        <dbReference type="EMBL" id="SSX24337.1"/>
    </source>
</evidence>
<evidence type="ECO:0000256" key="1">
    <source>
        <dbReference type="ARBA" id="ARBA00004370"/>
    </source>
</evidence>
<feature type="compositionally biased region" description="Polar residues" evidence="6">
    <location>
        <begin position="545"/>
        <end position="555"/>
    </location>
</feature>
<feature type="domain" description="IRS-type PTB" evidence="7">
    <location>
        <begin position="20"/>
        <end position="126"/>
    </location>
</feature>
<proteinExistence type="predicted"/>
<dbReference type="PANTHER" id="PTHR21258:SF55">
    <property type="entry name" value="FI23523P1"/>
    <property type="match status" value="1"/>
</dbReference>
<keyword evidence="2" id="KW-0597">Phosphoprotein</keyword>
<name>A0A336M7I2_CULSO</name>
<dbReference type="GO" id="GO:0005068">
    <property type="term" value="F:transmembrane receptor protein tyrosine kinase adaptor activity"/>
    <property type="evidence" value="ECO:0007669"/>
    <property type="project" value="TreeGrafter"/>
</dbReference>
<evidence type="ECO:0000256" key="3">
    <source>
        <dbReference type="ARBA" id="ARBA00022707"/>
    </source>
</evidence>
<dbReference type="InterPro" id="IPR038742">
    <property type="entry name" value="FRS2_PTB"/>
</dbReference>
<evidence type="ECO:0000256" key="2">
    <source>
        <dbReference type="ARBA" id="ARBA00022553"/>
    </source>
</evidence>
<sequence length="567" mass="62547">MHHMGLFWPNLLENRHWKGSVPQHSSTVNKNNNSSIKREDGLYSRSGQIELTATELILHRKGRESTYWPLKCLRKYGHDSDMFSFESGRRCATGEGIYAFRCKRADLLFRTLQECLHRRAFLNDDRNTFPVPANMNGPSVAPRLIRSSTNTNTIASSNTVGVLSVGSHVTNRTVLTVSQSMSPLNSSETTTTPSTALYLEPQEQHRQQSRFVTGTRIGSMSSGGPISPDLASPGSPGSFTNILEVTALPNTGLNNNIQHGISNLYQEFPVREFNNNKRVSLDTPPAEPAPTVAMAANMTATVPEEEMRNYENTSPISLKHSMSGTSAFSNEQQTNTSGQVPQDDCHSYMNVDLGEANNQVTSPPGDDNNTVTVRTPTVTPTAYGFKRSESLVNDPSRSYENMEPLLTRMRHSKPEIFSKVDLPSTPTSFCSTEERTMNYIVLDLDNPTTNTTTNHNNNIENDYADTYSLSNLPGTTNALPSLMEHRKILQYSNSFDSPLVINSTGMISSNSLGLLTPESPTKQKARLGYALIDFNKTVALSNTVSNSIGSPTSDYDAQDGSRRTRHS</sequence>
<dbReference type="InterPro" id="IPR002404">
    <property type="entry name" value="IRS_PTB"/>
</dbReference>
<comment type="subcellular location">
    <subcellularLocation>
        <location evidence="1">Membrane</location>
    </subcellularLocation>
</comment>
<dbReference type="Gene3D" id="2.30.29.30">
    <property type="entry name" value="Pleckstrin-homology domain (PH domain)/Phosphotyrosine-binding domain (PTB)"/>
    <property type="match status" value="1"/>
</dbReference>
<dbReference type="PANTHER" id="PTHR21258">
    <property type="entry name" value="DOCKING PROTEIN RELATED"/>
    <property type="match status" value="1"/>
</dbReference>
<keyword evidence="5" id="KW-0449">Lipoprotein</keyword>
<dbReference type="EMBL" id="UFQS01000439">
    <property type="protein sequence ID" value="SSX03972.1"/>
    <property type="molecule type" value="Genomic_DNA"/>
</dbReference>
<keyword evidence="4" id="KW-0472">Membrane</keyword>
<dbReference type="SUPFAM" id="SSF50729">
    <property type="entry name" value="PH domain-like"/>
    <property type="match status" value="1"/>
</dbReference>
<dbReference type="InterPro" id="IPR011993">
    <property type="entry name" value="PH-like_dom_sf"/>
</dbReference>
<dbReference type="GO" id="GO:0016020">
    <property type="term" value="C:membrane"/>
    <property type="evidence" value="ECO:0007669"/>
    <property type="project" value="UniProtKB-SubCell"/>
</dbReference>
<dbReference type="Pfam" id="PF02174">
    <property type="entry name" value="IRS"/>
    <property type="match status" value="1"/>
</dbReference>
<dbReference type="VEuPathDB" id="VectorBase:CSON010648"/>
<dbReference type="EMBL" id="UFQT01000439">
    <property type="protein sequence ID" value="SSX24337.1"/>
    <property type="molecule type" value="Genomic_DNA"/>
</dbReference>
<dbReference type="SMART" id="SM00310">
    <property type="entry name" value="PTBI"/>
    <property type="match status" value="1"/>
</dbReference>
<reference evidence="8" key="1">
    <citation type="submission" date="2018-04" db="EMBL/GenBank/DDBJ databases">
        <authorList>
            <person name="Go L.Y."/>
            <person name="Mitchell J.A."/>
        </authorList>
    </citation>
    <scope>NUCLEOTIDE SEQUENCE</scope>
    <source>
        <tissue evidence="8">Whole organism</tissue>
    </source>
</reference>
<evidence type="ECO:0000256" key="4">
    <source>
        <dbReference type="ARBA" id="ARBA00023136"/>
    </source>
</evidence>
<protein>
    <submittedName>
        <fullName evidence="9">CSON010648 protein</fullName>
    </submittedName>
</protein>
<dbReference type="CDD" id="cd01202">
    <property type="entry name" value="PTB_FRS2"/>
    <property type="match status" value="1"/>
</dbReference>
<dbReference type="GO" id="GO:0005737">
    <property type="term" value="C:cytoplasm"/>
    <property type="evidence" value="ECO:0007669"/>
    <property type="project" value="TreeGrafter"/>
</dbReference>
<feature type="region of interest" description="Disordered" evidence="6">
    <location>
        <begin position="545"/>
        <end position="567"/>
    </location>
</feature>
<evidence type="ECO:0000256" key="6">
    <source>
        <dbReference type="SAM" id="MobiDB-lite"/>
    </source>
</evidence>
<dbReference type="PROSITE" id="PS51064">
    <property type="entry name" value="IRS_PTB"/>
    <property type="match status" value="1"/>
</dbReference>
<evidence type="ECO:0000313" key="8">
    <source>
        <dbReference type="EMBL" id="SSX03972.1"/>
    </source>
</evidence>
<keyword evidence="3" id="KW-0519">Myristate</keyword>
<dbReference type="GO" id="GO:0005104">
    <property type="term" value="F:fibroblast growth factor receptor binding"/>
    <property type="evidence" value="ECO:0007669"/>
    <property type="project" value="TreeGrafter"/>
</dbReference>
<evidence type="ECO:0000256" key="5">
    <source>
        <dbReference type="ARBA" id="ARBA00023288"/>
    </source>
</evidence>
<gene>
    <name evidence="9" type="primary">CSON010648</name>
</gene>
<reference evidence="9" key="2">
    <citation type="submission" date="2018-07" db="EMBL/GenBank/DDBJ databases">
        <authorList>
            <person name="Quirk P.G."/>
            <person name="Krulwich T.A."/>
        </authorList>
    </citation>
    <scope>NUCLEOTIDE SEQUENCE</scope>
</reference>
<organism evidence="9">
    <name type="scientific">Culicoides sonorensis</name>
    <name type="common">Biting midge</name>
    <dbReference type="NCBI Taxonomy" id="179676"/>
    <lineage>
        <taxon>Eukaryota</taxon>
        <taxon>Metazoa</taxon>
        <taxon>Ecdysozoa</taxon>
        <taxon>Arthropoda</taxon>
        <taxon>Hexapoda</taxon>
        <taxon>Insecta</taxon>
        <taxon>Pterygota</taxon>
        <taxon>Neoptera</taxon>
        <taxon>Endopterygota</taxon>
        <taxon>Diptera</taxon>
        <taxon>Nematocera</taxon>
        <taxon>Chironomoidea</taxon>
        <taxon>Ceratopogonidae</taxon>
        <taxon>Ceratopogoninae</taxon>
        <taxon>Culicoides</taxon>
        <taxon>Monoculicoides</taxon>
    </lineage>
</organism>
<accession>A0A336M7I2</accession>
<evidence type="ECO:0000259" key="7">
    <source>
        <dbReference type="PROSITE" id="PS51064"/>
    </source>
</evidence>
<dbReference type="GO" id="GO:0008543">
    <property type="term" value="P:fibroblast growth factor receptor signaling pathway"/>
    <property type="evidence" value="ECO:0007669"/>
    <property type="project" value="TreeGrafter"/>
</dbReference>
<dbReference type="InterPro" id="IPR050996">
    <property type="entry name" value="Docking_Protein_DOK"/>
</dbReference>